<name>A0A5P1ER67_ASPOF</name>
<dbReference type="InterPro" id="IPR021434">
    <property type="entry name" value="DUF3082"/>
</dbReference>
<gene>
    <name evidence="3" type="ORF">A4U43_C06F15260</name>
</gene>
<dbReference type="Pfam" id="PF11282">
    <property type="entry name" value="DUF3082"/>
    <property type="match status" value="1"/>
</dbReference>
<feature type="compositionally biased region" description="Low complexity" evidence="1">
    <location>
        <begin position="76"/>
        <end position="95"/>
    </location>
</feature>
<evidence type="ECO:0000256" key="2">
    <source>
        <dbReference type="SAM" id="Phobius"/>
    </source>
</evidence>
<dbReference type="PANTHER" id="PTHR35733">
    <property type="entry name" value="OS02G0307800 PROTEIN"/>
    <property type="match status" value="1"/>
</dbReference>
<keyword evidence="2" id="KW-0812">Transmembrane</keyword>
<dbReference type="Gramene" id="ONK67061">
    <property type="protein sequence ID" value="ONK67061"/>
    <property type="gene ID" value="A4U43_C06F15260"/>
</dbReference>
<dbReference type="AlphaFoldDB" id="A0A5P1ER67"/>
<feature type="transmembrane region" description="Helical" evidence="2">
    <location>
        <begin position="21"/>
        <end position="42"/>
    </location>
</feature>
<dbReference type="GO" id="GO:0009535">
    <property type="term" value="C:chloroplast thylakoid membrane"/>
    <property type="evidence" value="ECO:0007669"/>
    <property type="project" value="TreeGrafter"/>
</dbReference>
<keyword evidence="2" id="KW-1133">Transmembrane helix</keyword>
<evidence type="ECO:0000313" key="3">
    <source>
        <dbReference type="EMBL" id="ONK67061.1"/>
    </source>
</evidence>
<feature type="region of interest" description="Disordered" evidence="1">
    <location>
        <begin position="57"/>
        <end position="95"/>
    </location>
</feature>
<proteinExistence type="predicted"/>
<reference evidence="4" key="1">
    <citation type="journal article" date="2017" name="Nat. Commun.">
        <title>The asparagus genome sheds light on the origin and evolution of a young Y chromosome.</title>
        <authorList>
            <person name="Harkess A."/>
            <person name="Zhou J."/>
            <person name="Xu C."/>
            <person name="Bowers J.E."/>
            <person name="Van der Hulst R."/>
            <person name="Ayyampalayam S."/>
            <person name="Mercati F."/>
            <person name="Riccardi P."/>
            <person name="McKain M.R."/>
            <person name="Kakrana A."/>
            <person name="Tang H."/>
            <person name="Ray J."/>
            <person name="Groenendijk J."/>
            <person name="Arikit S."/>
            <person name="Mathioni S.M."/>
            <person name="Nakano M."/>
            <person name="Shan H."/>
            <person name="Telgmann-Rauber A."/>
            <person name="Kanno A."/>
            <person name="Yue Z."/>
            <person name="Chen H."/>
            <person name="Li W."/>
            <person name="Chen Y."/>
            <person name="Xu X."/>
            <person name="Zhang Y."/>
            <person name="Luo S."/>
            <person name="Chen H."/>
            <person name="Gao J."/>
            <person name="Mao Z."/>
            <person name="Pires J.C."/>
            <person name="Luo M."/>
            <person name="Kudrna D."/>
            <person name="Wing R.A."/>
            <person name="Meyers B.C."/>
            <person name="Yi K."/>
            <person name="Kong H."/>
            <person name="Lavrijsen P."/>
            <person name="Sunseri F."/>
            <person name="Falavigna A."/>
            <person name="Ye Y."/>
            <person name="Leebens-Mack J.H."/>
            <person name="Chen G."/>
        </authorList>
    </citation>
    <scope>NUCLEOTIDE SEQUENCE [LARGE SCALE GENOMIC DNA]</scope>
    <source>
        <strain evidence="4">cv. DH0086</strain>
    </source>
</reference>
<dbReference type="EMBL" id="CM007386">
    <property type="protein sequence ID" value="ONK67061.1"/>
    <property type="molecule type" value="Genomic_DNA"/>
</dbReference>
<protein>
    <submittedName>
        <fullName evidence="3">Uncharacterized protein</fullName>
    </submittedName>
</protein>
<keyword evidence="4" id="KW-1185">Reference proteome</keyword>
<dbReference type="Proteomes" id="UP000243459">
    <property type="component" value="Chromosome 6"/>
</dbReference>
<accession>A0A5P1ER67</accession>
<feature type="compositionally biased region" description="Polar residues" evidence="1">
    <location>
        <begin position="57"/>
        <end position="70"/>
    </location>
</feature>
<organism evidence="3 4">
    <name type="scientific">Asparagus officinalis</name>
    <name type="common">Garden asparagus</name>
    <dbReference type="NCBI Taxonomy" id="4686"/>
    <lineage>
        <taxon>Eukaryota</taxon>
        <taxon>Viridiplantae</taxon>
        <taxon>Streptophyta</taxon>
        <taxon>Embryophyta</taxon>
        <taxon>Tracheophyta</taxon>
        <taxon>Spermatophyta</taxon>
        <taxon>Magnoliopsida</taxon>
        <taxon>Liliopsida</taxon>
        <taxon>Asparagales</taxon>
        <taxon>Asparagaceae</taxon>
        <taxon>Asparagoideae</taxon>
        <taxon>Asparagus</taxon>
    </lineage>
</organism>
<dbReference type="PANTHER" id="PTHR35733:SF1">
    <property type="entry name" value="OS02G0307800 PROTEIN"/>
    <property type="match status" value="1"/>
</dbReference>
<evidence type="ECO:0000313" key="4">
    <source>
        <dbReference type="Proteomes" id="UP000243459"/>
    </source>
</evidence>
<keyword evidence="2" id="KW-0472">Membrane</keyword>
<sequence length="95" mass="10344">MSLLPFQVRQITITIRTIINGLCYLATFVFGINSVGLLLYSIQLAFSSFMESPADNMSSMIDEGQTNLTNDDSKSSTDNADSRSSSMQAESSDDS</sequence>
<evidence type="ECO:0000256" key="1">
    <source>
        <dbReference type="SAM" id="MobiDB-lite"/>
    </source>
</evidence>